<dbReference type="EMBL" id="AZGZ01000007">
    <property type="protein sequence ID" value="KZZ94034.1"/>
    <property type="molecule type" value="Genomic_DNA"/>
</dbReference>
<feature type="compositionally biased region" description="Basic and acidic residues" evidence="1">
    <location>
        <begin position="50"/>
        <end position="62"/>
    </location>
</feature>
<comment type="caution">
    <text evidence="2">The sequence shown here is derived from an EMBL/GenBank/DDBJ whole genome shotgun (WGS) entry which is preliminary data.</text>
</comment>
<dbReference type="Proteomes" id="UP000242877">
    <property type="component" value="Unassembled WGS sequence"/>
</dbReference>
<dbReference type="AlphaFoldDB" id="A0A168AKC3"/>
<feature type="region of interest" description="Disordered" evidence="1">
    <location>
        <begin position="36"/>
        <end position="82"/>
    </location>
</feature>
<evidence type="ECO:0000256" key="1">
    <source>
        <dbReference type="SAM" id="MobiDB-lite"/>
    </source>
</evidence>
<evidence type="ECO:0000313" key="3">
    <source>
        <dbReference type="Proteomes" id="UP000242877"/>
    </source>
</evidence>
<proteinExistence type="predicted"/>
<keyword evidence="3" id="KW-1185">Reference proteome</keyword>
<dbReference type="VEuPathDB" id="FungiDB:AAP_02127"/>
<gene>
    <name evidence="2" type="ORF">AAP_02127</name>
</gene>
<feature type="compositionally biased region" description="Basic and acidic residues" evidence="1">
    <location>
        <begin position="1"/>
        <end position="12"/>
    </location>
</feature>
<accession>A0A168AKC3</accession>
<organism evidence="2 3">
    <name type="scientific">Ascosphaera apis ARSEF 7405</name>
    <dbReference type="NCBI Taxonomy" id="392613"/>
    <lineage>
        <taxon>Eukaryota</taxon>
        <taxon>Fungi</taxon>
        <taxon>Dikarya</taxon>
        <taxon>Ascomycota</taxon>
        <taxon>Pezizomycotina</taxon>
        <taxon>Eurotiomycetes</taxon>
        <taxon>Eurotiomycetidae</taxon>
        <taxon>Onygenales</taxon>
        <taxon>Ascosphaeraceae</taxon>
        <taxon>Ascosphaera</taxon>
    </lineage>
</organism>
<feature type="region of interest" description="Disordered" evidence="1">
    <location>
        <begin position="1"/>
        <end position="24"/>
    </location>
</feature>
<protein>
    <submittedName>
        <fullName evidence="2">Uncharacterized protein</fullName>
    </submittedName>
</protein>
<sequence>MDSAQDKYHAAPEENGAGTSLGRLHQLESEVTLVAANADSVTSTNENDSENGKQQEINEKAQLEPASRPALQMPTQDNRQEGTRCVFLRRIKDFWDGLDQLE</sequence>
<name>A0A168AKC3_9EURO</name>
<evidence type="ECO:0000313" key="2">
    <source>
        <dbReference type="EMBL" id="KZZ94034.1"/>
    </source>
</evidence>
<reference evidence="2 3" key="1">
    <citation type="journal article" date="2016" name="Genome Biol. Evol.">
        <title>Divergent and convergent evolution of fungal pathogenicity.</title>
        <authorList>
            <person name="Shang Y."/>
            <person name="Xiao G."/>
            <person name="Zheng P."/>
            <person name="Cen K."/>
            <person name="Zhan S."/>
            <person name="Wang C."/>
        </authorList>
    </citation>
    <scope>NUCLEOTIDE SEQUENCE [LARGE SCALE GENOMIC DNA]</scope>
    <source>
        <strain evidence="2 3">ARSEF 7405</strain>
    </source>
</reference>